<reference evidence="2" key="1">
    <citation type="submission" date="2013-02" db="EMBL/GenBank/DDBJ databases">
        <authorList>
            <person name="Hughes D."/>
        </authorList>
    </citation>
    <scope>NUCLEOTIDE SEQUENCE</scope>
    <source>
        <strain>Durham</strain>
        <strain evidence="2">NC isolate 2 -- Noor lab</strain>
    </source>
</reference>
<dbReference type="AlphaFoldDB" id="T1H5Z2"/>
<dbReference type="HOGENOM" id="CLU_2929428_0_0_1"/>
<keyword evidence="2" id="KW-1185">Reference proteome</keyword>
<protein>
    <submittedName>
        <fullName evidence="1">Uncharacterized protein</fullName>
    </submittedName>
</protein>
<evidence type="ECO:0000313" key="1">
    <source>
        <dbReference type="EnsemblMetazoa" id="MESCA012125-PA"/>
    </source>
</evidence>
<organism evidence="1 2">
    <name type="scientific">Megaselia scalaris</name>
    <name type="common">Humpbacked fly</name>
    <name type="synonym">Phora scalaris</name>
    <dbReference type="NCBI Taxonomy" id="36166"/>
    <lineage>
        <taxon>Eukaryota</taxon>
        <taxon>Metazoa</taxon>
        <taxon>Ecdysozoa</taxon>
        <taxon>Arthropoda</taxon>
        <taxon>Hexapoda</taxon>
        <taxon>Insecta</taxon>
        <taxon>Pterygota</taxon>
        <taxon>Neoptera</taxon>
        <taxon>Endopterygota</taxon>
        <taxon>Diptera</taxon>
        <taxon>Brachycera</taxon>
        <taxon>Muscomorpha</taxon>
        <taxon>Platypezoidea</taxon>
        <taxon>Phoridae</taxon>
        <taxon>Megaseliini</taxon>
        <taxon>Megaselia</taxon>
    </lineage>
</organism>
<reference evidence="1" key="2">
    <citation type="submission" date="2015-06" db="UniProtKB">
        <authorList>
            <consortium name="EnsemblMetazoa"/>
        </authorList>
    </citation>
    <scope>IDENTIFICATION</scope>
</reference>
<dbReference type="EnsemblMetazoa" id="MESCA012125-RA">
    <property type="protein sequence ID" value="MESCA012125-PA"/>
    <property type="gene ID" value="MESCA012125"/>
</dbReference>
<sequence>GTELVTIPETMGHNRLLEPFWADVDAPKFALSHDLWHSCEYLVGTHILHCSNMLHIHQEQR</sequence>
<proteinExistence type="predicted"/>
<accession>T1H5Z2</accession>
<name>T1H5Z2_MEGSC</name>
<evidence type="ECO:0000313" key="2">
    <source>
        <dbReference type="Proteomes" id="UP000015102"/>
    </source>
</evidence>
<dbReference type="Proteomes" id="UP000015102">
    <property type="component" value="Unassembled WGS sequence"/>
</dbReference>